<name>B9XJE2_PEDPL</name>
<dbReference type="Proteomes" id="UP000003688">
    <property type="component" value="Unassembled WGS sequence"/>
</dbReference>
<gene>
    <name evidence="1" type="ORF">Cflav_PD3062</name>
</gene>
<evidence type="ECO:0000313" key="1">
    <source>
        <dbReference type="EMBL" id="EEF60003.1"/>
    </source>
</evidence>
<dbReference type="RefSeq" id="WP_007415935.1">
    <property type="nucleotide sequence ID" value="NZ_ABOX02000021.1"/>
</dbReference>
<organism evidence="1 2">
    <name type="scientific">Pedosphaera parvula (strain Ellin514)</name>
    <dbReference type="NCBI Taxonomy" id="320771"/>
    <lineage>
        <taxon>Bacteria</taxon>
        <taxon>Pseudomonadati</taxon>
        <taxon>Verrucomicrobiota</taxon>
        <taxon>Pedosphaerae</taxon>
        <taxon>Pedosphaerales</taxon>
        <taxon>Pedosphaeraceae</taxon>
        <taxon>Pedosphaera</taxon>
    </lineage>
</organism>
<evidence type="ECO:0008006" key="3">
    <source>
        <dbReference type="Google" id="ProtNLM"/>
    </source>
</evidence>
<dbReference type="OrthoDB" id="247330at2"/>
<dbReference type="AlphaFoldDB" id="B9XJE2"/>
<evidence type="ECO:0000313" key="2">
    <source>
        <dbReference type="Proteomes" id="UP000003688"/>
    </source>
</evidence>
<reference evidence="1 2" key="1">
    <citation type="journal article" date="2011" name="J. Bacteriol.">
        <title>Genome sequence of 'Pedosphaera parvula' Ellin514, an aerobic Verrucomicrobial isolate from pasture soil.</title>
        <authorList>
            <person name="Kant R."/>
            <person name="van Passel M.W."/>
            <person name="Sangwan P."/>
            <person name="Palva A."/>
            <person name="Lucas S."/>
            <person name="Copeland A."/>
            <person name="Lapidus A."/>
            <person name="Glavina Del Rio T."/>
            <person name="Dalin E."/>
            <person name="Tice H."/>
            <person name="Bruce D."/>
            <person name="Goodwin L."/>
            <person name="Pitluck S."/>
            <person name="Chertkov O."/>
            <person name="Larimer F.W."/>
            <person name="Land M.L."/>
            <person name="Hauser L."/>
            <person name="Brettin T.S."/>
            <person name="Detter J.C."/>
            <person name="Han S."/>
            <person name="de Vos W.M."/>
            <person name="Janssen P.H."/>
            <person name="Smidt H."/>
        </authorList>
    </citation>
    <scope>NUCLEOTIDE SEQUENCE [LARGE SCALE GENOMIC DNA]</scope>
    <source>
        <strain evidence="1 2">Ellin514</strain>
    </source>
</reference>
<keyword evidence="2" id="KW-1185">Reference proteome</keyword>
<comment type="caution">
    <text evidence="1">The sequence shown here is derived from an EMBL/GenBank/DDBJ whole genome shotgun (WGS) entry which is preliminary data.</text>
</comment>
<accession>B9XJE2</accession>
<dbReference type="EMBL" id="ABOX02000021">
    <property type="protein sequence ID" value="EEF60003.1"/>
    <property type="molecule type" value="Genomic_DNA"/>
</dbReference>
<dbReference type="STRING" id="320771.Cflav_PD3062"/>
<protein>
    <recommendedName>
        <fullName evidence="3">Merozoite surface protein 3b</fullName>
    </recommendedName>
</protein>
<proteinExistence type="predicted"/>
<sequence>MTSALSYLSQATDKLRSLGIFKEEPKSDEAVALVEKVQDLDPAKTLIIARMLHSATTFNSVVREQITSAPIDANYLKITKGFDSIRDDAKMLVMHMEDGKVDWKERIQQAAMKMTRGTIHSRFTKIEEQYKSTVKNTGEQLKREEVIIEAYMDFRGGVKAAELASYELLELQDAKVKDAKATLQTAQTAVEAATEPKAKSGAELTRDEALRSVQREEDRHRILKLIAENLTIAYNTGDIIVEKIRQTHGCKEAVYQQAVTFFTTNSQTFTGLDAALTAETGLHSATGTLEAMKAGANQSLEVLAEISGKTGEAALKAAYGPTIKAESVKKLVDAVVDFQTKSVQIIQEAEKASTENAQAIATLVEDAKKRQAEIVLANALKT</sequence>